<dbReference type="GO" id="GO:0006865">
    <property type="term" value="P:amino acid transport"/>
    <property type="evidence" value="ECO:0007669"/>
    <property type="project" value="UniProtKB-KW"/>
</dbReference>
<dbReference type="OrthoDB" id="8711548at2"/>
<evidence type="ECO:0000256" key="5">
    <source>
        <dbReference type="ARBA" id="ARBA00022970"/>
    </source>
</evidence>
<evidence type="ECO:0000256" key="4">
    <source>
        <dbReference type="ARBA" id="ARBA00022692"/>
    </source>
</evidence>
<dbReference type="GO" id="GO:0015658">
    <property type="term" value="F:branched-chain amino acid transmembrane transporter activity"/>
    <property type="evidence" value="ECO:0007669"/>
    <property type="project" value="InterPro"/>
</dbReference>
<keyword evidence="11" id="KW-1185">Reference proteome</keyword>
<keyword evidence="7 9" id="KW-0472">Membrane</keyword>
<dbReference type="CDD" id="cd06581">
    <property type="entry name" value="TM_PBP1_LivM_like"/>
    <property type="match status" value="1"/>
</dbReference>
<dbReference type="PANTHER" id="PTHR11795">
    <property type="entry name" value="BRANCHED-CHAIN AMINO ACID TRANSPORT SYSTEM PERMEASE PROTEIN LIVH"/>
    <property type="match status" value="1"/>
</dbReference>
<evidence type="ECO:0000256" key="3">
    <source>
        <dbReference type="ARBA" id="ARBA00022475"/>
    </source>
</evidence>
<evidence type="ECO:0000256" key="1">
    <source>
        <dbReference type="ARBA" id="ARBA00004651"/>
    </source>
</evidence>
<evidence type="ECO:0000256" key="2">
    <source>
        <dbReference type="ARBA" id="ARBA00022448"/>
    </source>
</evidence>
<dbReference type="InterPro" id="IPR052157">
    <property type="entry name" value="BCAA_transport_permease"/>
</dbReference>
<feature type="transmembrane region" description="Helical" evidence="9">
    <location>
        <begin position="252"/>
        <end position="272"/>
    </location>
</feature>
<comment type="similarity">
    <text evidence="8">Belongs to the binding-protein-dependent transport system permease family. LivHM subfamily.</text>
</comment>
<keyword evidence="3" id="KW-1003">Cell membrane</keyword>
<keyword evidence="4 9" id="KW-0812">Transmembrane</keyword>
<proteinExistence type="inferred from homology"/>
<dbReference type="Pfam" id="PF02653">
    <property type="entry name" value="BPD_transp_2"/>
    <property type="match status" value="2"/>
</dbReference>
<feature type="transmembrane region" description="Helical" evidence="9">
    <location>
        <begin position="524"/>
        <end position="550"/>
    </location>
</feature>
<evidence type="ECO:0000313" key="11">
    <source>
        <dbReference type="Proteomes" id="UP000292445"/>
    </source>
</evidence>
<evidence type="ECO:0000256" key="9">
    <source>
        <dbReference type="SAM" id="Phobius"/>
    </source>
</evidence>
<accession>A0A4Q7NFJ6</accession>
<evidence type="ECO:0000256" key="8">
    <source>
        <dbReference type="ARBA" id="ARBA00037998"/>
    </source>
</evidence>
<evidence type="ECO:0000313" key="10">
    <source>
        <dbReference type="EMBL" id="RZS81941.1"/>
    </source>
</evidence>
<evidence type="ECO:0000256" key="6">
    <source>
        <dbReference type="ARBA" id="ARBA00022989"/>
    </source>
</evidence>
<feature type="transmembrane region" description="Helical" evidence="9">
    <location>
        <begin position="6"/>
        <end position="27"/>
    </location>
</feature>
<feature type="transmembrane region" description="Helical" evidence="9">
    <location>
        <begin position="61"/>
        <end position="83"/>
    </location>
</feature>
<gene>
    <name evidence="10" type="ORF">EV675_4572</name>
</gene>
<feature type="transmembrane region" description="Helical" evidence="9">
    <location>
        <begin position="439"/>
        <end position="459"/>
    </location>
</feature>
<keyword evidence="6 9" id="KW-1133">Transmembrane helix</keyword>
<dbReference type="RefSeq" id="WP_130360078.1">
    <property type="nucleotide sequence ID" value="NZ_SGXC01000002.1"/>
</dbReference>
<feature type="transmembrane region" description="Helical" evidence="9">
    <location>
        <begin position="407"/>
        <end position="432"/>
    </location>
</feature>
<comment type="caution">
    <text evidence="10">The sequence shown here is derived from an EMBL/GenBank/DDBJ whole genome shotgun (WGS) entry which is preliminary data.</text>
</comment>
<protein>
    <submittedName>
        <fullName evidence="10">Amino acid/amide ABC transporter membrane protein 1 (HAAT family) /amino acid/amide ABC transporter membrane protein 2 (HAAT family)</fullName>
    </submittedName>
</protein>
<comment type="subcellular location">
    <subcellularLocation>
        <location evidence="1">Cell membrane</location>
        <topology evidence="1">Multi-pass membrane protein</topology>
    </subcellularLocation>
</comment>
<feature type="transmembrane region" description="Helical" evidence="9">
    <location>
        <begin position="483"/>
        <end position="503"/>
    </location>
</feature>
<name>A0A4Q7NFJ6_9BURK</name>
<feature type="transmembrane region" description="Helical" evidence="9">
    <location>
        <begin position="321"/>
        <end position="338"/>
    </location>
</feature>
<dbReference type="PANTHER" id="PTHR11795:SF442">
    <property type="entry name" value="ABC TRANSPORTER ATP-BINDING PROTEIN"/>
    <property type="match status" value="1"/>
</dbReference>
<feature type="transmembrane region" description="Helical" evidence="9">
    <location>
        <begin position="224"/>
        <end position="245"/>
    </location>
</feature>
<keyword evidence="5" id="KW-0029">Amino-acid transport</keyword>
<dbReference type="CDD" id="cd06582">
    <property type="entry name" value="TM_PBP1_LivH_like"/>
    <property type="match status" value="1"/>
</dbReference>
<dbReference type="GO" id="GO:0005886">
    <property type="term" value="C:plasma membrane"/>
    <property type="evidence" value="ECO:0007669"/>
    <property type="project" value="UniProtKB-SubCell"/>
</dbReference>
<dbReference type="Proteomes" id="UP000292445">
    <property type="component" value="Unassembled WGS sequence"/>
</dbReference>
<organism evidence="10 11">
    <name type="scientific">Pigmentiphaga kullae</name>
    <dbReference type="NCBI Taxonomy" id="151784"/>
    <lineage>
        <taxon>Bacteria</taxon>
        <taxon>Pseudomonadati</taxon>
        <taxon>Pseudomonadota</taxon>
        <taxon>Betaproteobacteria</taxon>
        <taxon>Burkholderiales</taxon>
        <taxon>Alcaligenaceae</taxon>
        <taxon>Pigmentiphaga</taxon>
    </lineage>
</organism>
<feature type="transmembrane region" description="Helical" evidence="9">
    <location>
        <begin position="191"/>
        <end position="212"/>
    </location>
</feature>
<feature type="transmembrane region" description="Helical" evidence="9">
    <location>
        <begin position="570"/>
        <end position="593"/>
    </location>
</feature>
<evidence type="ECO:0000256" key="7">
    <source>
        <dbReference type="ARBA" id="ARBA00023136"/>
    </source>
</evidence>
<keyword evidence="2" id="KW-0813">Transport</keyword>
<feature type="transmembrane region" description="Helical" evidence="9">
    <location>
        <begin position="34"/>
        <end position="55"/>
    </location>
</feature>
<dbReference type="InterPro" id="IPR001851">
    <property type="entry name" value="ABC_transp_permease"/>
</dbReference>
<feature type="transmembrane region" description="Helical" evidence="9">
    <location>
        <begin position="145"/>
        <end position="162"/>
    </location>
</feature>
<dbReference type="AlphaFoldDB" id="A0A4Q7NFJ6"/>
<feature type="transmembrane region" description="Helical" evidence="9">
    <location>
        <begin position="605"/>
        <end position="625"/>
    </location>
</feature>
<feature type="transmembrane region" description="Helical" evidence="9">
    <location>
        <begin position="376"/>
        <end position="401"/>
    </location>
</feature>
<feature type="transmembrane region" description="Helical" evidence="9">
    <location>
        <begin position="278"/>
        <end position="300"/>
    </location>
</feature>
<feature type="transmembrane region" description="Helical" evidence="9">
    <location>
        <begin position="344"/>
        <end position="364"/>
    </location>
</feature>
<dbReference type="EMBL" id="SGXC01000002">
    <property type="protein sequence ID" value="RZS81941.1"/>
    <property type="molecule type" value="Genomic_DNA"/>
</dbReference>
<dbReference type="InterPro" id="IPR043428">
    <property type="entry name" value="LivM-like"/>
</dbReference>
<reference evidence="10 11" key="1">
    <citation type="submission" date="2019-02" db="EMBL/GenBank/DDBJ databases">
        <title>Genomic Encyclopedia of Type Strains, Phase IV (KMG-IV): sequencing the most valuable type-strain genomes for metagenomic binning, comparative biology and taxonomic classification.</title>
        <authorList>
            <person name="Goeker M."/>
        </authorList>
    </citation>
    <scope>NUCLEOTIDE SEQUENCE [LARGE SCALE GENOMIC DNA]</scope>
    <source>
        <strain evidence="10 11">K24</strain>
    </source>
</reference>
<feature type="transmembrane region" description="Helical" evidence="9">
    <location>
        <begin position="95"/>
        <end position="118"/>
    </location>
</feature>
<sequence>MLAQLLNGLASASSLFLLSLGLTLIFGVSRVVNFAHGSLAMLGLYLGVTLAQALIPLWGALGFWGAVAGAALAVAAVGALIERGVLRRLYGSPELFQLVATFALVLIIRDATLAAWGADDRLGPKAPGLTGVLAPGTLNLPSYDFVLMAIGLLVLAGVQWIMTSTRWGLQLRAATEDREMALAVGVDERRLFTQVFALGAGLAGLAGALQMPREPASLAYDLQVVAEAFVVTVVGGMGSVIGAFVAAMMIGVVKAACVALGTVSIGGLELVLPKLTLVIEFLLMAIVLALRPWGLFGRPVAPPRAARAELNPLPPPTRRGGLLLAAGVAALALLPWLAGDMAYVLVLAVDVLIAGLFAASLYVLMGPGGVHSFGHAAFLGLGAYGGALAAPMVAAVLPGLAGTGPGGIAGILLCLAAGMLLALAGAAVFGFVVLRAAGVYAAMLTLAFAQITWSIAFQWDAVTGGSNGLFGFWPQGWLATREGYYWFVLGVACAGGLLLRHLMHAPFGLTLRMVRDAPLRAESLGLPVFAVRWTAFMLAGALAGAAGVLTVFAKGSVAPDLLAIPRSVDALVMVLLGGLQSLAGPWLGALAYTVGQDFLARATEYWRAAIGLAMLAVILLAPGGLTGIRRLSGLAFPGRSDGGRARR</sequence>